<keyword evidence="3 4" id="KW-0443">Lipid metabolism</keyword>
<dbReference type="InterPro" id="IPR016035">
    <property type="entry name" value="Acyl_Trfase/lysoPLipase"/>
</dbReference>
<evidence type="ECO:0000256" key="2">
    <source>
        <dbReference type="ARBA" id="ARBA00022963"/>
    </source>
</evidence>
<feature type="short sequence motif" description="DGA/G" evidence="4">
    <location>
        <begin position="168"/>
        <end position="170"/>
    </location>
</feature>
<dbReference type="OrthoDB" id="9802424at2"/>
<dbReference type="Gene3D" id="3.40.1090.10">
    <property type="entry name" value="Cytosolic phospholipase A2 catalytic domain"/>
    <property type="match status" value="2"/>
</dbReference>
<feature type="active site" description="Nucleophile" evidence="4">
    <location>
        <position position="47"/>
    </location>
</feature>
<feature type="short sequence motif" description="GXSXG" evidence="4">
    <location>
        <begin position="45"/>
        <end position="49"/>
    </location>
</feature>
<dbReference type="Proteomes" id="UP000234748">
    <property type="component" value="Unassembled WGS sequence"/>
</dbReference>
<dbReference type="InterPro" id="IPR045943">
    <property type="entry name" value="DUF6363"/>
</dbReference>
<protein>
    <submittedName>
        <fullName evidence="6">Patatin family protein</fullName>
    </submittedName>
</protein>
<organism evidence="6 7">
    <name type="scientific">Peribacillus deserti</name>
    <dbReference type="NCBI Taxonomy" id="673318"/>
    <lineage>
        <taxon>Bacteria</taxon>
        <taxon>Bacillati</taxon>
        <taxon>Bacillota</taxon>
        <taxon>Bacilli</taxon>
        <taxon>Bacillales</taxon>
        <taxon>Bacillaceae</taxon>
        <taxon>Peribacillus</taxon>
    </lineage>
</organism>
<reference evidence="6 7" key="1">
    <citation type="submission" date="2017-11" db="EMBL/GenBank/DDBJ databases">
        <title>Comparitive Functional Genomics of Dry Heat Resistant strains isolated from the Viking Spacecraft.</title>
        <authorList>
            <person name="Seuylemezian A."/>
            <person name="Cooper K."/>
            <person name="Vaishampayan P."/>
        </authorList>
    </citation>
    <scope>NUCLEOTIDE SEQUENCE [LARGE SCALE GENOMIC DNA]</scope>
    <source>
        <strain evidence="6 7">V1-29</strain>
    </source>
</reference>
<dbReference type="InterPro" id="IPR050301">
    <property type="entry name" value="NTE"/>
</dbReference>
<accession>A0A2N5M889</accession>
<dbReference type="InterPro" id="IPR037483">
    <property type="entry name" value="YjjU-like"/>
</dbReference>
<dbReference type="PANTHER" id="PTHR14226">
    <property type="entry name" value="NEUROPATHY TARGET ESTERASE/SWISS CHEESE D.MELANOGASTER"/>
    <property type="match status" value="1"/>
</dbReference>
<dbReference type="PANTHER" id="PTHR14226:SF25">
    <property type="entry name" value="PHOSPHOESTERASE"/>
    <property type="match status" value="1"/>
</dbReference>
<sequence>MSDKKEANDVKTGLVLEGGGMRGVFTAGVLRYLMENDIYIPYVVGVSAGACNGSSYISRQIERNRIVNIDYITHPEYISVKRYLKSRELFGMDFLFNKLPNELVPFDFETFGSAQEKFVVGTTDCATGEPVYFEKSDYEKDMLTILRASSSLPFMAPEVEFDGRLLMDGGIADPIPIRKSEADGNMKNVVVLTRNKGYQKGKPSFGWLLKKRSPHQGLVKAILERHITYNRTLAYIEEKEDKGEIFIIRPEEKLSVGRVERNPDKLSRLYQQGYEQAEKLHDDLGKFLSK</sequence>
<comment type="caution">
    <text evidence="6">The sequence shown here is derived from an EMBL/GenBank/DDBJ whole genome shotgun (WGS) entry which is preliminary data.</text>
</comment>
<dbReference type="EMBL" id="PGUY01000020">
    <property type="protein sequence ID" value="PLT30555.1"/>
    <property type="molecule type" value="Genomic_DNA"/>
</dbReference>
<dbReference type="InterPro" id="IPR002641">
    <property type="entry name" value="PNPLA_dom"/>
</dbReference>
<feature type="active site" description="Proton acceptor" evidence="4">
    <location>
        <position position="168"/>
    </location>
</feature>
<dbReference type="AlphaFoldDB" id="A0A2N5M889"/>
<dbReference type="CDD" id="cd07208">
    <property type="entry name" value="Pat_hypo_Ecoli_yjju_like"/>
    <property type="match status" value="1"/>
</dbReference>
<dbReference type="Pfam" id="PF01734">
    <property type="entry name" value="Patatin"/>
    <property type="match status" value="1"/>
</dbReference>
<dbReference type="GO" id="GO:0016787">
    <property type="term" value="F:hydrolase activity"/>
    <property type="evidence" value="ECO:0007669"/>
    <property type="project" value="UniProtKB-UniRule"/>
</dbReference>
<evidence type="ECO:0000313" key="7">
    <source>
        <dbReference type="Proteomes" id="UP000234748"/>
    </source>
</evidence>
<gene>
    <name evidence="6" type="ORF">CUU66_06825</name>
</gene>
<feature type="short sequence motif" description="GXGXXG" evidence="4">
    <location>
        <begin position="18"/>
        <end position="23"/>
    </location>
</feature>
<evidence type="ECO:0000256" key="3">
    <source>
        <dbReference type="ARBA" id="ARBA00023098"/>
    </source>
</evidence>
<keyword evidence="2 4" id="KW-0442">Lipid degradation</keyword>
<dbReference type="RefSeq" id="WP_101640929.1">
    <property type="nucleotide sequence ID" value="NZ_PGUY01000020.1"/>
</dbReference>
<name>A0A2N5M889_9BACI</name>
<evidence type="ECO:0000313" key="6">
    <source>
        <dbReference type="EMBL" id="PLT30555.1"/>
    </source>
</evidence>
<feature type="domain" description="PNPLA" evidence="5">
    <location>
        <begin position="14"/>
        <end position="181"/>
    </location>
</feature>
<dbReference type="SUPFAM" id="SSF52151">
    <property type="entry name" value="FabD/lysophospholipase-like"/>
    <property type="match status" value="1"/>
</dbReference>
<dbReference type="Pfam" id="PF19890">
    <property type="entry name" value="DUF6363"/>
    <property type="match status" value="1"/>
</dbReference>
<evidence type="ECO:0000256" key="4">
    <source>
        <dbReference type="PROSITE-ProRule" id="PRU01161"/>
    </source>
</evidence>
<proteinExistence type="predicted"/>
<keyword evidence="1 4" id="KW-0378">Hydrolase</keyword>
<evidence type="ECO:0000259" key="5">
    <source>
        <dbReference type="PROSITE" id="PS51635"/>
    </source>
</evidence>
<evidence type="ECO:0000256" key="1">
    <source>
        <dbReference type="ARBA" id="ARBA00022801"/>
    </source>
</evidence>
<dbReference type="PROSITE" id="PS51635">
    <property type="entry name" value="PNPLA"/>
    <property type="match status" value="1"/>
</dbReference>
<dbReference type="GO" id="GO:0016042">
    <property type="term" value="P:lipid catabolic process"/>
    <property type="evidence" value="ECO:0007669"/>
    <property type="project" value="UniProtKB-UniRule"/>
</dbReference>
<keyword evidence="7" id="KW-1185">Reference proteome</keyword>